<dbReference type="EC" id="4.2.99.18" evidence="10"/>
<dbReference type="GO" id="GO:0006285">
    <property type="term" value="P:base-excision repair, AP site formation"/>
    <property type="evidence" value="ECO:0007669"/>
    <property type="project" value="TreeGrafter"/>
</dbReference>
<keyword evidence="12" id="KW-0540">Nuclease</keyword>
<dbReference type="InterPro" id="IPR003265">
    <property type="entry name" value="HhH-GPD_domain"/>
</dbReference>
<dbReference type="AlphaFoldDB" id="A0A955RLB3"/>
<dbReference type="CDD" id="cd00056">
    <property type="entry name" value="ENDO3c"/>
    <property type="match status" value="1"/>
</dbReference>
<dbReference type="InterPro" id="IPR011257">
    <property type="entry name" value="DNA_glycosylase"/>
</dbReference>
<accession>A0A955RLB3</accession>
<keyword evidence="6" id="KW-0408">Iron</keyword>
<dbReference type="EMBL" id="JAGQLF010000023">
    <property type="protein sequence ID" value="MCA9386889.1"/>
    <property type="molecule type" value="Genomic_DNA"/>
</dbReference>
<evidence type="ECO:0000256" key="10">
    <source>
        <dbReference type="HAMAP-Rule" id="MF_00942"/>
    </source>
</evidence>
<dbReference type="InterPro" id="IPR000445">
    <property type="entry name" value="HhH_motif"/>
</dbReference>
<name>A0A955RLB3_9BACT</name>
<dbReference type="SMART" id="SM00478">
    <property type="entry name" value="ENDO3c"/>
    <property type="match status" value="1"/>
</dbReference>
<evidence type="ECO:0000259" key="11">
    <source>
        <dbReference type="SMART" id="SM00478"/>
    </source>
</evidence>
<dbReference type="PANTHER" id="PTHR10359:SF18">
    <property type="entry name" value="ENDONUCLEASE III"/>
    <property type="match status" value="1"/>
</dbReference>
<evidence type="ECO:0000256" key="9">
    <source>
        <dbReference type="ARBA" id="ARBA00023295"/>
    </source>
</evidence>
<dbReference type="GO" id="GO:0019104">
    <property type="term" value="F:DNA N-glycosylase activity"/>
    <property type="evidence" value="ECO:0007669"/>
    <property type="project" value="UniProtKB-UniRule"/>
</dbReference>
<dbReference type="FunFam" id="1.10.340.30:FF:000001">
    <property type="entry name" value="Endonuclease III"/>
    <property type="match status" value="1"/>
</dbReference>
<evidence type="ECO:0000313" key="12">
    <source>
        <dbReference type="EMBL" id="MCA9386889.1"/>
    </source>
</evidence>
<evidence type="ECO:0000256" key="6">
    <source>
        <dbReference type="ARBA" id="ARBA00023004"/>
    </source>
</evidence>
<dbReference type="HAMAP" id="MF_00942">
    <property type="entry name" value="Nth"/>
    <property type="match status" value="1"/>
</dbReference>
<evidence type="ECO:0000256" key="3">
    <source>
        <dbReference type="ARBA" id="ARBA00022723"/>
    </source>
</evidence>
<keyword evidence="8 10" id="KW-0234">DNA repair</keyword>
<evidence type="ECO:0000256" key="1">
    <source>
        <dbReference type="ARBA" id="ARBA00008343"/>
    </source>
</evidence>
<organism evidence="12 13">
    <name type="scientific">Candidatus Dojkabacteria bacterium</name>
    <dbReference type="NCBI Taxonomy" id="2099670"/>
    <lineage>
        <taxon>Bacteria</taxon>
        <taxon>Candidatus Dojkabacteria</taxon>
    </lineage>
</organism>
<keyword evidence="7" id="KW-0411">Iron-sulfur</keyword>
<comment type="catalytic activity">
    <reaction evidence="10">
        <text>2'-deoxyribonucleotide-(2'-deoxyribose 5'-phosphate)-2'-deoxyribonucleotide-DNA = a 3'-end 2'-deoxyribonucleotide-(2,3-dehydro-2,3-deoxyribose 5'-phosphate)-DNA + a 5'-end 5'-phospho-2'-deoxyribonucleoside-DNA + H(+)</text>
        <dbReference type="Rhea" id="RHEA:66592"/>
        <dbReference type="Rhea" id="RHEA-COMP:13180"/>
        <dbReference type="Rhea" id="RHEA-COMP:16897"/>
        <dbReference type="Rhea" id="RHEA-COMP:17067"/>
        <dbReference type="ChEBI" id="CHEBI:15378"/>
        <dbReference type="ChEBI" id="CHEBI:136412"/>
        <dbReference type="ChEBI" id="CHEBI:157695"/>
        <dbReference type="ChEBI" id="CHEBI:167181"/>
        <dbReference type="EC" id="4.2.99.18"/>
    </reaction>
</comment>
<evidence type="ECO:0000313" key="13">
    <source>
        <dbReference type="Proteomes" id="UP000714915"/>
    </source>
</evidence>
<reference evidence="12" key="2">
    <citation type="journal article" date="2021" name="Microbiome">
        <title>Successional dynamics and alternative stable states in a saline activated sludge microbial community over 9 years.</title>
        <authorList>
            <person name="Wang Y."/>
            <person name="Ye J."/>
            <person name="Ju F."/>
            <person name="Liu L."/>
            <person name="Boyd J.A."/>
            <person name="Deng Y."/>
            <person name="Parks D.H."/>
            <person name="Jiang X."/>
            <person name="Yin X."/>
            <person name="Woodcroft B.J."/>
            <person name="Tyson G.W."/>
            <person name="Hugenholtz P."/>
            <person name="Polz M.F."/>
            <person name="Zhang T."/>
        </authorList>
    </citation>
    <scope>NUCLEOTIDE SEQUENCE</scope>
    <source>
        <strain evidence="12">HKST-UBA09</strain>
    </source>
</reference>
<reference evidence="12" key="1">
    <citation type="submission" date="2020-04" db="EMBL/GenBank/DDBJ databases">
        <authorList>
            <person name="Zhang T."/>
        </authorList>
    </citation>
    <scope>NUCLEOTIDE SEQUENCE</scope>
    <source>
        <strain evidence="12">HKST-UBA09</strain>
    </source>
</reference>
<dbReference type="Proteomes" id="UP000714915">
    <property type="component" value="Unassembled WGS sequence"/>
</dbReference>
<comment type="function">
    <text evidence="10">DNA repair enzyme that has both DNA N-glycosylase activity and AP-lyase activity. The DNA N-glycosylase activity releases various damaged pyrimidines from DNA by cleaving the N-glycosidic bond, leaving an AP (apurinic/apyrimidinic) site. The AP-lyase activity cleaves the phosphodiester bond 3' to the AP site by a beta-elimination, leaving a 3'-terminal unsaturated sugar and a product with a terminal 5'-phosphate.</text>
</comment>
<dbReference type="Gene3D" id="1.10.1670.10">
    <property type="entry name" value="Helix-hairpin-Helix base-excision DNA repair enzymes (C-terminal)"/>
    <property type="match status" value="1"/>
</dbReference>
<keyword evidence="5 10" id="KW-0378">Hydrolase</keyword>
<comment type="caution">
    <text evidence="12">The sequence shown here is derived from an EMBL/GenBank/DDBJ whole genome shotgun (WGS) entry which is preliminary data.</text>
</comment>
<proteinExistence type="inferred from homology"/>
<keyword evidence="4 10" id="KW-0227">DNA damage</keyword>
<keyword evidence="2" id="KW-0004">4Fe-4S</keyword>
<comment type="caution">
    <text evidence="10">Lacks conserved residue(s) required for the propagation of feature annotation.</text>
</comment>
<dbReference type="PANTHER" id="PTHR10359">
    <property type="entry name" value="A/G-SPECIFIC ADENINE GLYCOSYLASE/ENDONUCLEASE III"/>
    <property type="match status" value="1"/>
</dbReference>
<comment type="similarity">
    <text evidence="1 10">Belongs to the Nth/MutY family.</text>
</comment>
<sequence>MEYKNLSLLEKADLVSKLLEQDYPTVETPLIHKNEFELLIATILSPQTKDETTNQVTPTLFNKYPTAKKLSKANVEDVENIIRLVNYYRNKAKHVVATANMLLEKFNGKVPHTMDELIQLPGVGRKVANVVINEWFVKKGLAEPLGFVIDTHVLRVSKRLGLTQNTTPEKVEKDLMALFPKKDWDKISLRLIFHGREWSQAKNPKYLEHTNSEWREIYRNLSA</sequence>
<dbReference type="Pfam" id="PF00730">
    <property type="entry name" value="HhH-GPD"/>
    <property type="match status" value="1"/>
</dbReference>
<dbReference type="SUPFAM" id="SSF48150">
    <property type="entry name" value="DNA-glycosylase"/>
    <property type="match status" value="1"/>
</dbReference>
<evidence type="ECO:0000256" key="8">
    <source>
        <dbReference type="ARBA" id="ARBA00023204"/>
    </source>
</evidence>
<protein>
    <recommendedName>
        <fullName evidence="10">Endonuclease III</fullName>
        <ecNumber evidence="10">4.2.99.18</ecNumber>
    </recommendedName>
    <alternativeName>
        <fullName evidence="10">DNA-(apurinic or apyrimidinic site) lyase</fullName>
    </alternativeName>
</protein>
<feature type="domain" description="HhH-GPD" evidence="11">
    <location>
        <begin position="44"/>
        <end position="197"/>
    </location>
</feature>
<keyword evidence="9 10" id="KW-0326">Glycosidase</keyword>
<evidence type="ECO:0000256" key="4">
    <source>
        <dbReference type="ARBA" id="ARBA00022763"/>
    </source>
</evidence>
<evidence type="ECO:0000256" key="2">
    <source>
        <dbReference type="ARBA" id="ARBA00022485"/>
    </source>
</evidence>
<keyword evidence="12" id="KW-0255">Endonuclease</keyword>
<dbReference type="GO" id="GO:0051539">
    <property type="term" value="F:4 iron, 4 sulfur cluster binding"/>
    <property type="evidence" value="ECO:0007669"/>
    <property type="project" value="UniProtKB-KW"/>
</dbReference>
<dbReference type="Pfam" id="PF00633">
    <property type="entry name" value="HHH"/>
    <property type="match status" value="1"/>
</dbReference>
<dbReference type="NCBIfam" id="TIGR01083">
    <property type="entry name" value="nth"/>
    <property type="match status" value="1"/>
</dbReference>
<dbReference type="InterPro" id="IPR023170">
    <property type="entry name" value="HhH_base_excis_C"/>
</dbReference>
<dbReference type="GO" id="GO:0003677">
    <property type="term" value="F:DNA binding"/>
    <property type="evidence" value="ECO:0007669"/>
    <property type="project" value="UniProtKB-UniRule"/>
</dbReference>
<dbReference type="PIRSF" id="PIRSF001435">
    <property type="entry name" value="Nth"/>
    <property type="match status" value="1"/>
</dbReference>
<dbReference type="Gene3D" id="1.10.340.30">
    <property type="entry name" value="Hypothetical protein, domain 2"/>
    <property type="match status" value="1"/>
</dbReference>
<keyword evidence="10" id="KW-0456">Lyase</keyword>
<keyword evidence="10" id="KW-0238">DNA-binding</keyword>
<evidence type="ECO:0000256" key="5">
    <source>
        <dbReference type="ARBA" id="ARBA00022801"/>
    </source>
</evidence>
<evidence type="ECO:0000256" key="7">
    <source>
        <dbReference type="ARBA" id="ARBA00023014"/>
    </source>
</evidence>
<comment type="cofactor">
    <cofactor evidence="10">
        <name>[4Fe-4S] cluster</name>
        <dbReference type="ChEBI" id="CHEBI:49883"/>
    </cofactor>
    <text evidence="10">Binds 1 [4Fe-4S] cluster.</text>
</comment>
<gene>
    <name evidence="10 12" type="primary">nth</name>
    <name evidence="12" type="ORF">KC669_02530</name>
</gene>
<dbReference type="GO" id="GO:0046872">
    <property type="term" value="F:metal ion binding"/>
    <property type="evidence" value="ECO:0007669"/>
    <property type="project" value="UniProtKB-KW"/>
</dbReference>
<keyword evidence="3" id="KW-0479">Metal-binding</keyword>
<dbReference type="InterPro" id="IPR005759">
    <property type="entry name" value="Nth"/>
</dbReference>
<dbReference type="GO" id="GO:0140078">
    <property type="term" value="F:class I DNA-(apurinic or apyrimidinic site) endonuclease activity"/>
    <property type="evidence" value="ECO:0007669"/>
    <property type="project" value="UniProtKB-EC"/>
</dbReference>